<proteinExistence type="predicted"/>
<organism evidence="2 3">
    <name type="scientific">Clunio marinus</name>
    <dbReference type="NCBI Taxonomy" id="568069"/>
    <lineage>
        <taxon>Eukaryota</taxon>
        <taxon>Metazoa</taxon>
        <taxon>Ecdysozoa</taxon>
        <taxon>Arthropoda</taxon>
        <taxon>Hexapoda</taxon>
        <taxon>Insecta</taxon>
        <taxon>Pterygota</taxon>
        <taxon>Neoptera</taxon>
        <taxon>Endopterygota</taxon>
        <taxon>Diptera</taxon>
        <taxon>Nematocera</taxon>
        <taxon>Chironomoidea</taxon>
        <taxon>Chironomidae</taxon>
        <taxon>Clunio</taxon>
    </lineage>
</organism>
<dbReference type="Proteomes" id="UP000183832">
    <property type="component" value="Unassembled WGS sequence"/>
</dbReference>
<dbReference type="EMBL" id="CVRI01000072">
    <property type="protein sequence ID" value="CRL07455.1"/>
    <property type="molecule type" value="Genomic_DNA"/>
</dbReference>
<name>A0A1J1J4Y8_9DIPT</name>
<accession>A0A1J1J4Y8</accession>
<keyword evidence="3" id="KW-1185">Reference proteome</keyword>
<sequence>MLKKLNFYHYFKISVNLLFFVSVTRLTEILKIPVKKYPTWIYIYILPI</sequence>
<evidence type="ECO:0000313" key="3">
    <source>
        <dbReference type="Proteomes" id="UP000183832"/>
    </source>
</evidence>
<feature type="transmembrane region" description="Helical" evidence="1">
    <location>
        <begin position="6"/>
        <end position="26"/>
    </location>
</feature>
<keyword evidence="1" id="KW-0812">Transmembrane</keyword>
<evidence type="ECO:0000256" key="1">
    <source>
        <dbReference type="SAM" id="Phobius"/>
    </source>
</evidence>
<gene>
    <name evidence="2" type="ORF">CLUMA_CG020424</name>
</gene>
<keyword evidence="1" id="KW-0472">Membrane</keyword>
<protein>
    <submittedName>
        <fullName evidence="2">CLUMA_CG020424, isoform A</fullName>
    </submittedName>
</protein>
<keyword evidence="1" id="KW-1133">Transmembrane helix</keyword>
<reference evidence="2 3" key="1">
    <citation type="submission" date="2015-04" db="EMBL/GenBank/DDBJ databases">
        <authorList>
            <person name="Syromyatnikov M.Y."/>
            <person name="Popov V.N."/>
        </authorList>
    </citation>
    <scope>NUCLEOTIDE SEQUENCE [LARGE SCALE GENOMIC DNA]</scope>
</reference>
<dbReference type="AlphaFoldDB" id="A0A1J1J4Y8"/>
<evidence type="ECO:0000313" key="2">
    <source>
        <dbReference type="EMBL" id="CRL07455.1"/>
    </source>
</evidence>